<name>A0ABV0ZA71_9TELE</name>
<feature type="region of interest" description="Disordered" evidence="1">
    <location>
        <begin position="1"/>
        <end position="91"/>
    </location>
</feature>
<dbReference type="Proteomes" id="UP001469553">
    <property type="component" value="Unassembled WGS sequence"/>
</dbReference>
<accession>A0ABV0ZA71</accession>
<dbReference type="EMBL" id="JAHRIP010057005">
    <property type="protein sequence ID" value="MEQ2302764.1"/>
    <property type="molecule type" value="Genomic_DNA"/>
</dbReference>
<reference evidence="2 3" key="1">
    <citation type="submission" date="2021-06" db="EMBL/GenBank/DDBJ databases">
        <authorList>
            <person name="Palmer J.M."/>
        </authorList>
    </citation>
    <scope>NUCLEOTIDE SEQUENCE [LARGE SCALE GENOMIC DNA]</scope>
    <source>
        <strain evidence="2 3">AS_MEX2019</strain>
        <tissue evidence="2">Muscle</tissue>
    </source>
</reference>
<feature type="compositionally biased region" description="Basic residues" evidence="1">
    <location>
        <begin position="1"/>
        <end position="11"/>
    </location>
</feature>
<evidence type="ECO:0000313" key="3">
    <source>
        <dbReference type="Proteomes" id="UP001469553"/>
    </source>
</evidence>
<feature type="compositionally biased region" description="Polar residues" evidence="1">
    <location>
        <begin position="12"/>
        <end position="31"/>
    </location>
</feature>
<evidence type="ECO:0000256" key="1">
    <source>
        <dbReference type="SAM" id="MobiDB-lite"/>
    </source>
</evidence>
<evidence type="ECO:0000313" key="2">
    <source>
        <dbReference type="EMBL" id="MEQ2302764.1"/>
    </source>
</evidence>
<protein>
    <submittedName>
        <fullName evidence="2">Uncharacterized protein</fullName>
    </submittedName>
</protein>
<feature type="compositionally biased region" description="Basic and acidic residues" evidence="1">
    <location>
        <begin position="73"/>
        <end position="89"/>
    </location>
</feature>
<proteinExistence type="predicted"/>
<gene>
    <name evidence="2" type="ORF">AMECASPLE_010061</name>
</gene>
<sequence length="142" mass="16338">MGRWSTGKRRGISQTGRQSITGQHRYTQDKQPCTHLFTPKGNLERPVNPNTHASSLWEKARVPRENPNMLKENPGRKSESGSSRCKEKVLPTSPPCSHYIILYIKKLLHRIRNFPMCMRGFSLGTPVSSHSRKTLKINWSLW</sequence>
<organism evidence="2 3">
    <name type="scientific">Ameca splendens</name>
    <dbReference type="NCBI Taxonomy" id="208324"/>
    <lineage>
        <taxon>Eukaryota</taxon>
        <taxon>Metazoa</taxon>
        <taxon>Chordata</taxon>
        <taxon>Craniata</taxon>
        <taxon>Vertebrata</taxon>
        <taxon>Euteleostomi</taxon>
        <taxon>Actinopterygii</taxon>
        <taxon>Neopterygii</taxon>
        <taxon>Teleostei</taxon>
        <taxon>Neoteleostei</taxon>
        <taxon>Acanthomorphata</taxon>
        <taxon>Ovalentaria</taxon>
        <taxon>Atherinomorphae</taxon>
        <taxon>Cyprinodontiformes</taxon>
        <taxon>Goodeidae</taxon>
        <taxon>Ameca</taxon>
    </lineage>
</organism>
<keyword evidence="3" id="KW-1185">Reference proteome</keyword>
<comment type="caution">
    <text evidence="2">The sequence shown here is derived from an EMBL/GenBank/DDBJ whole genome shotgun (WGS) entry which is preliminary data.</text>
</comment>